<dbReference type="AlphaFoldDB" id="A0A166RGJ2"/>
<keyword evidence="3" id="KW-1185">Reference proteome</keyword>
<gene>
    <name evidence="2" type="ORF">FIBSPDRAFT_852749</name>
</gene>
<evidence type="ECO:0000313" key="2">
    <source>
        <dbReference type="EMBL" id="KZP28248.1"/>
    </source>
</evidence>
<dbReference type="EMBL" id="KV417504">
    <property type="protein sequence ID" value="KZP28248.1"/>
    <property type="molecule type" value="Genomic_DNA"/>
</dbReference>
<feature type="transmembrane region" description="Helical" evidence="1">
    <location>
        <begin position="22"/>
        <end position="43"/>
    </location>
</feature>
<name>A0A166RGJ2_9AGAM</name>
<evidence type="ECO:0000256" key="1">
    <source>
        <dbReference type="SAM" id="Phobius"/>
    </source>
</evidence>
<keyword evidence="1" id="KW-1133">Transmembrane helix</keyword>
<reference evidence="2 3" key="1">
    <citation type="journal article" date="2016" name="Mol. Biol. Evol.">
        <title>Comparative Genomics of Early-Diverging Mushroom-Forming Fungi Provides Insights into the Origins of Lignocellulose Decay Capabilities.</title>
        <authorList>
            <person name="Nagy L.G."/>
            <person name="Riley R."/>
            <person name="Tritt A."/>
            <person name="Adam C."/>
            <person name="Daum C."/>
            <person name="Floudas D."/>
            <person name="Sun H."/>
            <person name="Yadav J.S."/>
            <person name="Pangilinan J."/>
            <person name="Larsson K.H."/>
            <person name="Matsuura K."/>
            <person name="Barry K."/>
            <person name="Labutti K."/>
            <person name="Kuo R."/>
            <person name="Ohm R.A."/>
            <person name="Bhattacharya S.S."/>
            <person name="Shirouzu T."/>
            <person name="Yoshinaga Y."/>
            <person name="Martin F.M."/>
            <person name="Grigoriev I.V."/>
            <person name="Hibbett D.S."/>
        </authorList>
    </citation>
    <scope>NUCLEOTIDE SEQUENCE [LARGE SCALE GENOMIC DNA]</scope>
    <source>
        <strain evidence="2 3">CBS 109695</strain>
    </source>
</reference>
<dbReference type="Proteomes" id="UP000076532">
    <property type="component" value="Unassembled WGS sequence"/>
</dbReference>
<keyword evidence="1" id="KW-0812">Transmembrane</keyword>
<protein>
    <submittedName>
        <fullName evidence="2">Uncharacterized protein</fullName>
    </submittedName>
</protein>
<evidence type="ECO:0000313" key="3">
    <source>
        <dbReference type="Proteomes" id="UP000076532"/>
    </source>
</evidence>
<proteinExistence type="predicted"/>
<accession>A0A166RGJ2</accession>
<sequence>MRMGWVGNFMLVWDYGEPTRELILIILWLLAILSLPINIMPFWEQRMLGLTKGGLGDPDLRELEGGCAVDAALARGLCVERDGFFQLWFLAFTFSKRWFQVWRDARLEGGR</sequence>
<organism evidence="2 3">
    <name type="scientific">Athelia psychrophila</name>
    <dbReference type="NCBI Taxonomy" id="1759441"/>
    <lineage>
        <taxon>Eukaryota</taxon>
        <taxon>Fungi</taxon>
        <taxon>Dikarya</taxon>
        <taxon>Basidiomycota</taxon>
        <taxon>Agaricomycotina</taxon>
        <taxon>Agaricomycetes</taxon>
        <taxon>Agaricomycetidae</taxon>
        <taxon>Atheliales</taxon>
        <taxon>Atheliaceae</taxon>
        <taxon>Athelia</taxon>
    </lineage>
</organism>
<keyword evidence="1" id="KW-0472">Membrane</keyword>